<sequence>MVWLSTTRSILLSQLQHICSAPTQLTSSRFVAIRTLLARNKLAHVRNLGDMISTQTDGCAVTDTATDQRSTALGASIISSTLSRSLLLNVCHRQSLLESGAVRSATVTQQSRDKPYTSPNDLSGQQVRCVLH</sequence>
<protein>
    <submittedName>
        <fullName evidence="1">Uncharacterized protein</fullName>
    </submittedName>
</protein>
<name>A0ACB8UF27_9APHY</name>
<keyword evidence="2" id="KW-1185">Reference proteome</keyword>
<evidence type="ECO:0000313" key="1">
    <source>
        <dbReference type="EMBL" id="KAI0092938.1"/>
    </source>
</evidence>
<reference evidence="1" key="1">
    <citation type="journal article" date="2021" name="Environ. Microbiol.">
        <title>Gene family expansions and transcriptome signatures uncover fungal adaptations to wood decay.</title>
        <authorList>
            <person name="Hage H."/>
            <person name="Miyauchi S."/>
            <person name="Viragh M."/>
            <person name="Drula E."/>
            <person name="Min B."/>
            <person name="Chaduli D."/>
            <person name="Navarro D."/>
            <person name="Favel A."/>
            <person name="Norest M."/>
            <person name="Lesage-Meessen L."/>
            <person name="Balint B."/>
            <person name="Merenyi Z."/>
            <person name="de Eugenio L."/>
            <person name="Morin E."/>
            <person name="Martinez A.T."/>
            <person name="Baldrian P."/>
            <person name="Stursova M."/>
            <person name="Martinez M.J."/>
            <person name="Novotny C."/>
            <person name="Magnuson J.K."/>
            <person name="Spatafora J.W."/>
            <person name="Maurice S."/>
            <person name="Pangilinan J."/>
            <person name="Andreopoulos W."/>
            <person name="LaButti K."/>
            <person name="Hundley H."/>
            <person name="Na H."/>
            <person name="Kuo A."/>
            <person name="Barry K."/>
            <person name="Lipzen A."/>
            <person name="Henrissat B."/>
            <person name="Riley R."/>
            <person name="Ahrendt S."/>
            <person name="Nagy L.G."/>
            <person name="Grigoriev I.V."/>
            <person name="Martin F."/>
            <person name="Rosso M.N."/>
        </authorList>
    </citation>
    <scope>NUCLEOTIDE SEQUENCE</scope>
    <source>
        <strain evidence="1">CBS 384.51</strain>
    </source>
</reference>
<organism evidence="1 2">
    <name type="scientific">Irpex rosettiformis</name>
    <dbReference type="NCBI Taxonomy" id="378272"/>
    <lineage>
        <taxon>Eukaryota</taxon>
        <taxon>Fungi</taxon>
        <taxon>Dikarya</taxon>
        <taxon>Basidiomycota</taxon>
        <taxon>Agaricomycotina</taxon>
        <taxon>Agaricomycetes</taxon>
        <taxon>Polyporales</taxon>
        <taxon>Irpicaceae</taxon>
        <taxon>Irpex</taxon>
    </lineage>
</organism>
<gene>
    <name evidence="1" type="ORF">BDY19DRAFT_397589</name>
</gene>
<comment type="caution">
    <text evidence="1">The sequence shown here is derived from an EMBL/GenBank/DDBJ whole genome shotgun (WGS) entry which is preliminary data.</text>
</comment>
<dbReference type="Proteomes" id="UP001055072">
    <property type="component" value="Unassembled WGS sequence"/>
</dbReference>
<proteinExistence type="predicted"/>
<dbReference type="EMBL" id="MU274902">
    <property type="protein sequence ID" value="KAI0092938.1"/>
    <property type="molecule type" value="Genomic_DNA"/>
</dbReference>
<evidence type="ECO:0000313" key="2">
    <source>
        <dbReference type="Proteomes" id="UP001055072"/>
    </source>
</evidence>
<accession>A0ACB8UF27</accession>